<reference evidence="6 7" key="1">
    <citation type="submission" date="2017-09" db="EMBL/GenBank/DDBJ databases">
        <authorList>
            <consortium name="International Durum Wheat Genome Sequencing Consortium (IDWGSC)"/>
            <person name="Milanesi L."/>
        </authorList>
    </citation>
    <scope>NUCLEOTIDE SEQUENCE [LARGE SCALE GENOMIC DNA]</scope>
    <source>
        <strain evidence="7">cv. Svevo</strain>
    </source>
</reference>
<accession>A0A9R0YWN0</accession>
<protein>
    <recommendedName>
        <fullName evidence="5">Shugoshin C-terminal domain-containing protein</fullName>
    </recommendedName>
</protein>
<keyword evidence="2" id="KW-0159">Chromosome partition</keyword>
<feature type="coiled-coil region" evidence="3">
    <location>
        <begin position="98"/>
        <end position="125"/>
    </location>
</feature>
<proteinExistence type="inferred from homology"/>
<feature type="compositionally biased region" description="Basic and acidic residues" evidence="4">
    <location>
        <begin position="214"/>
        <end position="223"/>
    </location>
</feature>
<feature type="domain" description="Shugoshin C-terminal" evidence="5">
    <location>
        <begin position="513"/>
        <end position="532"/>
    </location>
</feature>
<dbReference type="EMBL" id="LT934122">
    <property type="protein sequence ID" value="VAI62349.1"/>
    <property type="molecule type" value="Genomic_DNA"/>
</dbReference>
<dbReference type="InterPro" id="IPR011515">
    <property type="entry name" value="Shugoshin_C"/>
</dbReference>
<gene>
    <name evidence="6" type="ORF">TRITD_6Bv1G210200</name>
</gene>
<feature type="region of interest" description="Disordered" evidence="4">
    <location>
        <begin position="1"/>
        <end position="45"/>
    </location>
</feature>
<evidence type="ECO:0000313" key="6">
    <source>
        <dbReference type="EMBL" id="VAI62349.1"/>
    </source>
</evidence>
<dbReference type="PANTHER" id="PTHR34373:SF16">
    <property type="entry name" value="SHUGOSHIN-1"/>
    <property type="match status" value="1"/>
</dbReference>
<feature type="compositionally biased region" description="Polar residues" evidence="4">
    <location>
        <begin position="372"/>
        <end position="382"/>
    </location>
</feature>
<comment type="similarity">
    <text evidence="1">Belongs to the shugoshin family.</text>
</comment>
<evidence type="ECO:0000256" key="4">
    <source>
        <dbReference type="SAM" id="MobiDB-lite"/>
    </source>
</evidence>
<feature type="compositionally biased region" description="Basic residues" evidence="4">
    <location>
        <begin position="389"/>
        <end position="399"/>
    </location>
</feature>
<evidence type="ECO:0000256" key="1">
    <source>
        <dbReference type="ARBA" id="ARBA00010845"/>
    </source>
</evidence>
<feature type="compositionally biased region" description="Polar residues" evidence="4">
    <location>
        <begin position="182"/>
        <end position="193"/>
    </location>
</feature>
<sequence>MAAATGAPLGGLNPRPKPNPSPGLRSGGKPAALADITNTGRPGPPRHTMADVLKENAKLAQLVAQKTKIIELSGVEINKLRAALHSTHQQNLHLAQAHSQITAELNQAKDRVKVLQHELSCATAVLKVKASGIERKSTTADNQLQTEITSQELKAAPSKFAPIEAHQADNKGNSANVHHSVETQTSVPFNTDQPEAPPDKKNKRTSVNTRTSKRKSESCEGIKETNTCQQSHRPDVQPTGSSHHEDQRNTVRRKSSRLNPGSCEMAEASCEILHTDTAVPSSCSFSVPELDEPNSGEDMRKAAQDELLCNTAMHIKASVLKKDEINKHLQKEANVQEEIQETHSVVNRIEDPEAHQIDSHATNTIPIHPAETQPSLPFDTQQPEPPKERAKKRGGHKRKLDSCGGQKDSNIEDANSKLDSTCSEPPYHEETRKSPRRKSSRKNPGEFGEATKENLETKQEEIVAPVVPSSSDVVMEQSKDEKQSDSRSSMEPSEEQAAGRSLVQPTGRRSSMRAAAKAVCYKEIPVNVKMRRP</sequence>
<dbReference type="PANTHER" id="PTHR34373">
    <property type="entry name" value="SHUGOSHIN 2"/>
    <property type="match status" value="1"/>
</dbReference>
<feature type="compositionally biased region" description="Low complexity" evidence="4">
    <location>
        <begin position="463"/>
        <end position="474"/>
    </location>
</feature>
<dbReference type="GO" id="GO:0045144">
    <property type="term" value="P:meiotic sister chromatid segregation"/>
    <property type="evidence" value="ECO:0007669"/>
    <property type="project" value="InterPro"/>
</dbReference>
<keyword evidence="7" id="KW-1185">Reference proteome</keyword>
<feature type="compositionally biased region" description="Basic and acidic residues" evidence="4">
    <location>
        <begin position="449"/>
        <end position="461"/>
    </location>
</feature>
<keyword evidence="3" id="KW-0175">Coiled coil</keyword>
<dbReference type="AlphaFoldDB" id="A0A9R0YWN0"/>
<dbReference type="OMA" id="MRIDANK"/>
<dbReference type="GO" id="GO:0005634">
    <property type="term" value="C:nucleus"/>
    <property type="evidence" value="ECO:0007669"/>
    <property type="project" value="InterPro"/>
</dbReference>
<evidence type="ECO:0000259" key="5">
    <source>
        <dbReference type="Pfam" id="PF07557"/>
    </source>
</evidence>
<evidence type="ECO:0000313" key="7">
    <source>
        <dbReference type="Proteomes" id="UP000324705"/>
    </source>
</evidence>
<dbReference type="GO" id="GO:0000775">
    <property type="term" value="C:chromosome, centromeric region"/>
    <property type="evidence" value="ECO:0007669"/>
    <property type="project" value="InterPro"/>
</dbReference>
<organism evidence="6 7">
    <name type="scientific">Triticum turgidum subsp. durum</name>
    <name type="common">Durum wheat</name>
    <name type="synonym">Triticum durum</name>
    <dbReference type="NCBI Taxonomy" id="4567"/>
    <lineage>
        <taxon>Eukaryota</taxon>
        <taxon>Viridiplantae</taxon>
        <taxon>Streptophyta</taxon>
        <taxon>Embryophyta</taxon>
        <taxon>Tracheophyta</taxon>
        <taxon>Spermatophyta</taxon>
        <taxon>Magnoliopsida</taxon>
        <taxon>Liliopsida</taxon>
        <taxon>Poales</taxon>
        <taxon>Poaceae</taxon>
        <taxon>BOP clade</taxon>
        <taxon>Pooideae</taxon>
        <taxon>Triticodae</taxon>
        <taxon>Triticeae</taxon>
        <taxon>Triticinae</taxon>
        <taxon>Triticum</taxon>
    </lineage>
</organism>
<dbReference type="Proteomes" id="UP000324705">
    <property type="component" value="Chromosome 6B"/>
</dbReference>
<name>A0A9R0YWN0_TRITD</name>
<feature type="region of interest" description="Disordered" evidence="4">
    <location>
        <begin position="182"/>
        <end position="262"/>
    </location>
</feature>
<dbReference type="GO" id="GO:0034090">
    <property type="term" value="P:maintenance of meiotic sister chromatid cohesion"/>
    <property type="evidence" value="ECO:0007669"/>
    <property type="project" value="InterPro"/>
</dbReference>
<evidence type="ECO:0000256" key="2">
    <source>
        <dbReference type="ARBA" id="ARBA00022829"/>
    </source>
</evidence>
<dbReference type="Gramene" id="TRITD6Bv1G210200.1">
    <property type="protein sequence ID" value="TRITD6Bv1G210200.1"/>
    <property type="gene ID" value="TRITD6Bv1G210200"/>
</dbReference>
<dbReference type="Pfam" id="PF07557">
    <property type="entry name" value="Shugoshin_C"/>
    <property type="match status" value="1"/>
</dbReference>
<evidence type="ECO:0000256" key="3">
    <source>
        <dbReference type="SAM" id="Coils"/>
    </source>
</evidence>
<feature type="region of interest" description="Disordered" evidence="4">
    <location>
        <begin position="365"/>
        <end position="515"/>
    </location>
</feature>
<dbReference type="InterPro" id="IPR044693">
    <property type="entry name" value="SGO_plant"/>
</dbReference>